<accession>A0AAP0PLC0</accession>
<sequence>MLSSSSPPLTIKLNLTKNSLKFAAVSAYTVRVVKMKSTFRTNGNTSNSQSGVGTMDSSGERIIKAK</sequence>
<gene>
    <name evidence="2" type="ORF">Scep_006979</name>
</gene>
<reference evidence="2 3" key="1">
    <citation type="submission" date="2024-01" db="EMBL/GenBank/DDBJ databases">
        <title>Genome assemblies of Stephania.</title>
        <authorList>
            <person name="Yang L."/>
        </authorList>
    </citation>
    <scope>NUCLEOTIDE SEQUENCE [LARGE SCALE GENOMIC DNA]</scope>
    <source>
        <strain evidence="2">JXDWG</strain>
        <tissue evidence="2">Leaf</tissue>
    </source>
</reference>
<dbReference type="Proteomes" id="UP001419268">
    <property type="component" value="Unassembled WGS sequence"/>
</dbReference>
<evidence type="ECO:0000256" key="1">
    <source>
        <dbReference type="SAM" id="MobiDB-lite"/>
    </source>
</evidence>
<feature type="compositionally biased region" description="Polar residues" evidence="1">
    <location>
        <begin position="40"/>
        <end position="57"/>
    </location>
</feature>
<feature type="region of interest" description="Disordered" evidence="1">
    <location>
        <begin position="40"/>
        <end position="66"/>
    </location>
</feature>
<organism evidence="2 3">
    <name type="scientific">Stephania cephalantha</name>
    <dbReference type="NCBI Taxonomy" id="152367"/>
    <lineage>
        <taxon>Eukaryota</taxon>
        <taxon>Viridiplantae</taxon>
        <taxon>Streptophyta</taxon>
        <taxon>Embryophyta</taxon>
        <taxon>Tracheophyta</taxon>
        <taxon>Spermatophyta</taxon>
        <taxon>Magnoliopsida</taxon>
        <taxon>Ranunculales</taxon>
        <taxon>Menispermaceae</taxon>
        <taxon>Menispermoideae</taxon>
        <taxon>Cissampelideae</taxon>
        <taxon>Stephania</taxon>
    </lineage>
</organism>
<keyword evidence="3" id="KW-1185">Reference proteome</keyword>
<dbReference type="EMBL" id="JBBNAG010000003">
    <property type="protein sequence ID" value="KAK9148222.1"/>
    <property type="molecule type" value="Genomic_DNA"/>
</dbReference>
<name>A0AAP0PLC0_9MAGN</name>
<dbReference type="AlphaFoldDB" id="A0AAP0PLC0"/>
<comment type="caution">
    <text evidence="2">The sequence shown here is derived from an EMBL/GenBank/DDBJ whole genome shotgun (WGS) entry which is preliminary data.</text>
</comment>
<evidence type="ECO:0000313" key="3">
    <source>
        <dbReference type="Proteomes" id="UP001419268"/>
    </source>
</evidence>
<protein>
    <submittedName>
        <fullName evidence="2">Uncharacterized protein</fullName>
    </submittedName>
</protein>
<evidence type="ECO:0000313" key="2">
    <source>
        <dbReference type="EMBL" id="KAK9148222.1"/>
    </source>
</evidence>
<proteinExistence type="predicted"/>